<dbReference type="STRING" id="759272.G0SEM3"/>
<protein>
    <recommendedName>
        <fullName evidence="2">RING-type domain-containing protein</fullName>
    </recommendedName>
</protein>
<dbReference type="OrthoDB" id="1431934at2759"/>
<evidence type="ECO:0000256" key="1">
    <source>
        <dbReference type="PROSITE-ProRule" id="PRU00175"/>
    </source>
</evidence>
<dbReference type="InterPro" id="IPR036465">
    <property type="entry name" value="vWFA_dom_sf"/>
</dbReference>
<dbReference type="HOGENOM" id="CLU_004581_1_0_1"/>
<dbReference type="GO" id="GO:0008270">
    <property type="term" value="F:zinc ion binding"/>
    <property type="evidence" value="ECO:0007669"/>
    <property type="project" value="UniProtKB-KW"/>
</dbReference>
<dbReference type="AlphaFoldDB" id="G0SEM3"/>
<dbReference type="SUPFAM" id="SSF57850">
    <property type="entry name" value="RING/U-box"/>
    <property type="match status" value="1"/>
</dbReference>
<dbReference type="Pfam" id="PF26200">
    <property type="entry name" value="Rcat_RNF216"/>
    <property type="match status" value="1"/>
</dbReference>
<name>G0SEM3_CHATD</name>
<accession>G0SEM3</accession>
<feature type="domain" description="RING-type" evidence="2">
    <location>
        <begin position="898"/>
        <end position="953"/>
    </location>
</feature>
<keyword evidence="1" id="KW-0863">Zinc-finger</keyword>
<evidence type="ECO:0000313" key="4">
    <source>
        <dbReference type="Proteomes" id="UP000008066"/>
    </source>
</evidence>
<sequence>METTTAYDLLIITDATGSMTSFLRSLNDSIPEIIRLAALTGCFGRIGLLAYRDYEQVLVDRPVIVWSGWYSQRSDLCEIDHDSLLSTAMSLQPISNSQCDFPEASKTALAKAYSVMRPDATTVIILYADAPPHMKNRTVGWQYSNWYEAEQQELQRPDSPYGPSAACFADWIHAGHMLADAKKKAIVFSIIDGPGEALPYYAYLSARTGGTCLKLSRNDSTSISALSVGLIMAWMGATKQCATLSTERLANHIVFEGGKENFELGELGPEDDPRAQSILKDIPRSEITFNPRGRGCGRDGMCPSSTRSRRMWSSTVVTLEALNGIVPRRKPPIVDFSKRYREDEEYRKLVVAELSGIIDSNVLTMALNPVFSSLWRAVCSDRKNPAREELVTRFSQQVDKISNAQQQARMKKWLEESYDFVGEILHTILSVPEDARFPCVFLDPTLRFEPSSLSEDTSTTFTRDELLEIGRSCDARILRRMGRVLTRLTYVDTADALPTHILAAPDKDVPRVPMALASPKYGRKFWRILLHTILPGTMLGSRPAALLAALSLRMGIKPLEQAALEELVHWRDKWNTLDFPETWSLGCLQLLLEADKKAQAAGMPDGVLKDVDRRMFETLVDYKLLEFNLDTKLTARLGWTPNKTKSVLGPIVMCRWCGYSRSVTIMAGDGVCGRCLKLNKQLPVGKTADEYLAIGVSKSYGPETQASWVECSMAECRAQYVVYDIEGLRARPKCHYCRNKGIVSQDDPAYPRLTTAPCVTCSRCLNRVIWPKEYRPADFDAAAYVCPACVTAPDKTIIDEEITPRKLMAENGLSFLLRNDDAVPGDVIFNGRSIFALLSPLSPEQRAALPEKLVVLPALQAESDLTLTINGKPLHNTLPLLRDLNNWISSRSVQTHTCTLCFDSFAPSLLRLACGGRRGCRQPICAGCVDGWYGVNAPGRVINTSALCCPFCRRMPRGNGVLPARVRFLAGLGDAVREKGEWVYGWCRGCGTAKRFAERRCAAGVTDVPEGWLCKECEEQRASEGLVRGKEKEFVVKMCPRCGVATEKVIGCDHITCPCGAHWCFYCGQEKSAEEIYRHMAQEHGGWYNGAPWMEEDVEEEEIFAA</sequence>
<dbReference type="CDD" id="cd20336">
    <property type="entry name" value="Rcat_RBR"/>
    <property type="match status" value="1"/>
</dbReference>
<dbReference type="GeneID" id="18260464"/>
<evidence type="ECO:0000259" key="2">
    <source>
        <dbReference type="PROSITE" id="PS50089"/>
    </source>
</evidence>
<keyword evidence="1" id="KW-0479">Metal-binding</keyword>
<keyword evidence="1" id="KW-0862">Zinc</keyword>
<dbReference type="PROSITE" id="PS50089">
    <property type="entry name" value="ZF_RING_2"/>
    <property type="match status" value="1"/>
</dbReference>
<dbReference type="EMBL" id="GL988046">
    <property type="protein sequence ID" value="EGS18400.1"/>
    <property type="molecule type" value="Genomic_DNA"/>
</dbReference>
<dbReference type="InterPro" id="IPR001841">
    <property type="entry name" value="Znf_RING"/>
</dbReference>
<keyword evidence="4" id="KW-1185">Reference proteome</keyword>
<dbReference type="eggNOG" id="KOG1812">
    <property type="taxonomic scope" value="Eukaryota"/>
</dbReference>
<dbReference type="RefSeq" id="XP_006696731.1">
    <property type="nucleotide sequence ID" value="XM_006696668.1"/>
</dbReference>
<gene>
    <name evidence="3" type="ORF">CTHT_0064260</name>
</gene>
<dbReference type="Gene3D" id="1.20.120.1750">
    <property type="match status" value="1"/>
</dbReference>
<dbReference type="Proteomes" id="UP000008066">
    <property type="component" value="Unassembled WGS sequence"/>
</dbReference>
<dbReference type="Gene3D" id="3.40.50.410">
    <property type="entry name" value="von Willebrand factor, type A domain"/>
    <property type="match status" value="1"/>
</dbReference>
<dbReference type="SUPFAM" id="SSF53300">
    <property type="entry name" value="vWA-like"/>
    <property type="match status" value="1"/>
</dbReference>
<reference evidence="3 4" key="1">
    <citation type="journal article" date="2011" name="Cell">
        <title>Insight into structure and assembly of the nuclear pore complex by utilizing the genome of a eukaryotic thermophile.</title>
        <authorList>
            <person name="Amlacher S."/>
            <person name="Sarges P."/>
            <person name="Flemming D."/>
            <person name="van Noort V."/>
            <person name="Kunze R."/>
            <person name="Devos D.P."/>
            <person name="Arumugam M."/>
            <person name="Bork P."/>
            <person name="Hurt E."/>
        </authorList>
    </citation>
    <scope>NUCLEOTIDE SEQUENCE [LARGE SCALE GENOMIC DNA]</scope>
    <source>
        <strain evidence="4">DSM 1495 / CBS 144.50 / IMI 039719</strain>
    </source>
</reference>
<dbReference type="KEGG" id="cthr:CTHT_0064260"/>
<organism evidence="4">
    <name type="scientific">Chaetomium thermophilum (strain DSM 1495 / CBS 144.50 / IMI 039719)</name>
    <name type="common">Thermochaetoides thermophila</name>
    <dbReference type="NCBI Taxonomy" id="759272"/>
    <lineage>
        <taxon>Eukaryota</taxon>
        <taxon>Fungi</taxon>
        <taxon>Dikarya</taxon>
        <taxon>Ascomycota</taxon>
        <taxon>Pezizomycotina</taxon>
        <taxon>Sordariomycetes</taxon>
        <taxon>Sordariomycetidae</taxon>
        <taxon>Sordariales</taxon>
        <taxon>Chaetomiaceae</taxon>
        <taxon>Thermochaetoides</taxon>
    </lineage>
</organism>
<proteinExistence type="predicted"/>
<evidence type="ECO:0000313" key="3">
    <source>
        <dbReference type="EMBL" id="EGS18400.1"/>
    </source>
</evidence>
<dbReference type="OMA" id="LAYRDYC"/>